<name>A0A8H6J2H3_9PEZI</name>
<evidence type="ECO:0000256" key="1">
    <source>
        <dbReference type="SAM" id="MobiDB-lite"/>
    </source>
</evidence>
<comment type="caution">
    <text evidence="2">The sequence shown here is derived from an EMBL/GenBank/DDBJ whole genome shotgun (WGS) entry which is preliminary data.</text>
</comment>
<evidence type="ECO:0000313" key="3">
    <source>
        <dbReference type="Proteomes" id="UP000652219"/>
    </source>
</evidence>
<evidence type="ECO:0000313" key="2">
    <source>
        <dbReference type="EMBL" id="KAF6805240.1"/>
    </source>
</evidence>
<dbReference type="AlphaFoldDB" id="A0A8H6J2H3"/>
<feature type="compositionally biased region" description="Basic and acidic residues" evidence="1">
    <location>
        <begin position="83"/>
        <end position="94"/>
    </location>
</feature>
<feature type="region of interest" description="Disordered" evidence="1">
    <location>
        <begin position="1"/>
        <end position="50"/>
    </location>
</feature>
<reference evidence="2 3" key="1">
    <citation type="journal article" date="2020" name="Phytopathology">
        <title>Genome Sequence Resources of Colletotrichum truncatum, C. plurivorum, C. musicola, and C. sojae: Four Species Pathogenic to Soybean (Glycine max).</title>
        <authorList>
            <person name="Rogerio F."/>
            <person name="Boufleur T.R."/>
            <person name="Ciampi-Guillardi M."/>
            <person name="Sukno S.A."/>
            <person name="Thon M.R."/>
            <person name="Massola Junior N.S."/>
            <person name="Baroncelli R."/>
        </authorList>
    </citation>
    <scope>NUCLEOTIDE SEQUENCE [LARGE SCALE GENOMIC DNA]</scope>
    <source>
        <strain evidence="2 3">LFN0009</strain>
    </source>
</reference>
<keyword evidence="3" id="KW-1185">Reference proteome</keyword>
<accession>A0A8H6J2H3</accession>
<gene>
    <name evidence="2" type="ORF">CSOJ01_09616</name>
</gene>
<sequence length="100" mass="10875">MAVGDTSQVLSSSSFFQRRAPDPGTLYLPKGSNNRGVTRDKTTTPDPTTEVPWLAWASLAGTVVSWYTVPPAPALASAPRGESVWRLDREHRNPVESPLI</sequence>
<feature type="compositionally biased region" description="Polar residues" evidence="1">
    <location>
        <begin position="1"/>
        <end position="16"/>
    </location>
</feature>
<proteinExistence type="predicted"/>
<feature type="region of interest" description="Disordered" evidence="1">
    <location>
        <begin position="73"/>
        <end position="100"/>
    </location>
</feature>
<organism evidence="2 3">
    <name type="scientific">Colletotrichum sojae</name>
    <dbReference type="NCBI Taxonomy" id="2175907"/>
    <lineage>
        <taxon>Eukaryota</taxon>
        <taxon>Fungi</taxon>
        <taxon>Dikarya</taxon>
        <taxon>Ascomycota</taxon>
        <taxon>Pezizomycotina</taxon>
        <taxon>Sordariomycetes</taxon>
        <taxon>Hypocreomycetidae</taxon>
        <taxon>Glomerellales</taxon>
        <taxon>Glomerellaceae</taxon>
        <taxon>Colletotrichum</taxon>
        <taxon>Colletotrichum orchidearum species complex</taxon>
    </lineage>
</organism>
<dbReference type="Proteomes" id="UP000652219">
    <property type="component" value="Unassembled WGS sequence"/>
</dbReference>
<protein>
    <submittedName>
        <fullName evidence="2">Uncharacterized protein</fullName>
    </submittedName>
</protein>
<dbReference type="EMBL" id="WIGN01000187">
    <property type="protein sequence ID" value="KAF6805240.1"/>
    <property type="molecule type" value="Genomic_DNA"/>
</dbReference>